<evidence type="ECO:0000313" key="2">
    <source>
        <dbReference type="EMBL" id="KAB8349755.1"/>
    </source>
</evidence>
<dbReference type="AlphaFoldDB" id="A0A5N6KW49"/>
<name>A0A5N6KW49_9ROSI</name>
<dbReference type="Proteomes" id="UP000327013">
    <property type="component" value="Unassembled WGS sequence"/>
</dbReference>
<feature type="compositionally biased region" description="Basic and acidic residues" evidence="1">
    <location>
        <begin position="172"/>
        <end position="185"/>
    </location>
</feature>
<accession>A0A5N6KW49</accession>
<protein>
    <submittedName>
        <fullName evidence="2">Uncharacterized protein</fullName>
    </submittedName>
</protein>
<sequence>MQLWLDSRRYGRHHEPGVRGIVLYAVSIPRLSRSPRGKVLVCRVHSATVVPIIMFRSPRYLVFRHAQRTRRNQGLEDKPDEDLKPGQEHLRSFFLPGLQARPYTIEVKQPVTAADGSAITLSTSQLFYVQEPRFVLPEGAIHTTYPPSGFTTTAETLPHVIFNNPTFPWERPGSEDADKTPPDDYSRNRTPWLAVFVFTADELKLAETDLSGNDSLFFDIPSLKDGVKQTSTFTVPVPANELTKIKSTTTPYTKNVAEDATAANTILLKRELFAGFFSKYSKQGAAENTPTPYVQHHRFLAHKRVINTEGMAESGAEGTDDTGSFGVVVSGRCGPPSITVPTPVYVHLVSIEGVEQMPGFPFDKSTRFVAMVSLASWSYVCLPPGTPSVRDEMITLGKSISPLSSSLTEATRDKIHQVANTGDRLLERLDQGYALSRYRAQSGEVTACFLRGPFVPVGKYTLPDGFPETSMVGSDLSILDRQLGLMDISYSAAWQLGRTMAISDQAFTTCLYRVRTQIIQRATALAEGKYVGRYTWRKDKEQLLSGLKDSIERLGLIAGANELRSNCSVRRRWMVEKVQPLDLSYHGEIVDAFVDSEFTKAAKEVASTPCPEDPSKPSEKPYNEFNAPFSADWVIVLRWVLDRFFFDSIPAHYFLPDASLLPQESLKFFDIDDNWMDCFLDGALSLGNHIDQQTDKVRDAIKTAIKWYLQTDLGDLKYPPPIPKYGCLIRSSLITQFPDLIVAVDPAPEAHPDVQPVLLRHEILDKGTMLCLFSQPPAPSTFTKLTFTQPPHQQSFIVGEKVTNEEVDVAYRRAYTVEDPADPDFRQPFDQPPWKRGEGNADRPIMFLWETVDSVSQANVNLHMLLMDNYAPDYNSQLMAKMPPSFYSDNMASSALMAWQLNNPSWMLPVDIPPGMLSPRISTRPRALPVHERTPPPPPKPPVSQKDDSRSCDDFLLYEERLVRKNYVPVAGGNPMGRFTRAQDLSWPPTRIPQPDDFADDNYPVIEFFFWSMEEPGTPQDPGSIPMLVDAKSKPLAQDLIFSINIVDNAYPSVQIDGIEIQIKQGPPSQMTKPSIGPLTQLYDGPGASMLSNLRFNPKTMFSQNYDTLIIRLVPRSLEGYVTADRCASMSFLLAGVKVNVSPAQVTVMPDVSVNYRNLPVGTAKPYMTLMPVAKKEV</sequence>
<evidence type="ECO:0000256" key="1">
    <source>
        <dbReference type="SAM" id="MobiDB-lite"/>
    </source>
</evidence>
<dbReference type="OrthoDB" id="3029913at2759"/>
<organism evidence="2 3">
    <name type="scientific">Carpinus fangiana</name>
    <dbReference type="NCBI Taxonomy" id="176857"/>
    <lineage>
        <taxon>Eukaryota</taxon>
        <taxon>Viridiplantae</taxon>
        <taxon>Streptophyta</taxon>
        <taxon>Embryophyta</taxon>
        <taxon>Tracheophyta</taxon>
        <taxon>Spermatophyta</taxon>
        <taxon>Magnoliopsida</taxon>
        <taxon>eudicotyledons</taxon>
        <taxon>Gunneridae</taxon>
        <taxon>Pentapetalae</taxon>
        <taxon>rosids</taxon>
        <taxon>fabids</taxon>
        <taxon>Fagales</taxon>
        <taxon>Betulaceae</taxon>
        <taxon>Carpinus</taxon>
    </lineage>
</organism>
<dbReference type="EMBL" id="VIBQ01000014">
    <property type="protein sequence ID" value="KAB8349755.1"/>
    <property type="molecule type" value="Genomic_DNA"/>
</dbReference>
<comment type="caution">
    <text evidence="2">The sequence shown here is derived from an EMBL/GenBank/DDBJ whole genome shotgun (WGS) entry which is preliminary data.</text>
</comment>
<gene>
    <name evidence="2" type="ORF">FH972_023769</name>
</gene>
<evidence type="ECO:0000313" key="3">
    <source>
        <dbReference type="Proteomes" id="UP000327013"/>
    </source>
</evidence>
<keyword evidence="3" id="KW-1185">Reference proteome</keyword>
<proteinExistence type="predicted"/>
<feature type="region of interest" description="Disordered" evidence="1">
    <location>
        <begin position="165"/>
        <end position="185"/>
    </location>
</feature>
<feature type="region of interest" description="Disordered" evidence="1">
    <location>
        <begin position="921"/>
        <end position="950"/>
    </location>
</feature>
<reference evidence="2 3" key="1">
    <citation type="submission" date="2019-06" db="EMBL/GenBank/DDBJ databases">
        <title>A chromosomal-level reference genome of Carpinus fangiana (Coryloideae, Betulaceae).</title>
        <authorList>
            <person name="Yang X."/>
            <person name="Wang Z."/>
            <person name="Zhang L."/>
            <person name="Hao G."/>
            <person name="Liu J."/>
            <person name="Yang Y."/>
        </authorList>
    </citation>
    <scope>NUCLEOTIDE SEQUENCE [LARGE SCALE GENOMIC DNA]</scope>
    <source>
        <strain evidence="2">Cfa_2016G</strain>
        <tissue evidence="2">Leaf</tissue>
    </source>
</reference>